<protein>
    <submittedName>
        <fullName evidence="1">Uncharacterized protein</fullName>
    </submittedName>
</protein>
<name>A0A0X3Q3I2_SCHSO</name>
<evidence type="ECO:0000313" key="1">
    <source>
        <dbReference type="EMBL" id="JAP56757.1"/>
    </source>
</evidence>
<sequence>MVLRQPRPPPVIPRIALTLPNIQSRGAGLTRDVLQARFLDIATDTRKSFKTCRNITTASIRNDLVIRLAATFLEILEKSHLSKLTVNNPESACAWSEMQHKNKFIFAVFMDELTELTFIFYRMT</sequence>
<gene>
    <name evidence="1" type="ORF">TR125233</name>
</gene>
<proteinExistence type="predicted"/>
<dbReference type="AlphaFoldDB" id="A0A0X3Q3I2"/>
<reference evidence="1" key="1">
    <citation type="submission" date="2016-01" db="EMBL/GenBank/DDBJ databases">
        <title>Reference transcriptome for the parasite Schistocephalus solidus: insights into the molecular evolution of parasitism.</title>
        <authorList>
            <person name="Hebert F.O."/>
            <person name="Grambauer S."/>
            <person name="Barber I."/>
            <person name="Landry C.R."/>
            <person name="Aubin-Horth N."/>
        </authorList>
    </citation>
    <scope>NUCLEOTIDE SEQUENCE</scope>
</reference>
<accession>A0A0X3Q3I2</accession>
<organism evidence="1">
    <name type="scientific">Schistocephalus solidus</name>
    <name type="common">Tapeworm</name>
    <dbReference type="NCBI Taxonomy" id="70667"/>
    <lineage>
        <taxon>Eukaryota</taxon>
        <taxon>Metazoa</taxon>
        <taxon>Spiralia</taxon>
        <taxon>Lophotrochozoa</taxon>
        <taxon>Platyhelminthes</taxon>
        <taxon>Cestoda</taxon>
        <taxon>Eucestoda</taxon>
        <taxon>Diphyllobothriidea</taxon>
        <taxon>Diphyllobothriidae</taxon>
        <taxon>Schistocephalus</taxon>
    </lineage>
</organism>
<dbReference type="EMBL" id="GEEE01006468">
    <property type="protein sequence ID" value="JAP56757.1"/>
    <property type="molecule type" value="Transcribed_RNA"/>
</dbReference>